<dbReference type="InterPro" id="IPR052934">
    <property type="entry name" value="Methyl-DNA_Rec/Restrict_Enz"/>
</dbReference>
<dbReference type="Proteomes" id="UP000286287">
    <property type="component" value="Unassembled WGS sequence"/>
</dbReference>
<name>A0A418VI04_9DEIO</name>
<feature type="domain" description="ATPase dynein-related AAA" evidence="1">
    <location>
        <begin position="998"/>
        <end position="1079"/>
    </location>
</feature>
<evidence type="ECO:0000259" key="1">
    <source>
        <dbReference type="Pfam" id="PF07728"/>
    </source>
</evidence>
<keyword evidence="3" id="KW-1185">Reference proteome</keyword>
<dbReference type="AlphaFoldDB" id="A0A418VI04"/>
<organism evidence="2 3">
    <name type="scientific">Deinococcus cavernae</name>
    <dbReference type="NCBI Taxonomy" id="2320857"/>
    <lineage>
        <taxon>Bacteria</taxon>
        <taxon>Thermotogati</taxon>
        <taxon>Deinococcota</taxon>
        <taxon>Deinococci</taxon>
        <taxon>Deinococcales</taxon>
        <taxon>Deinococcaceae</taxon>
        <taxon>Deinococcus</taxon>
    </lineage>
</organism>
<dbReference type="SUPFAM" id="SSF52540">
    <property type="entry name" value="P-loop containing nucleoside triphosphate hydrolases"/>
    <property type="match status" value="1"/>
</dbReference>
<gene>
    <name evidence="2" type="ORF">D3875_01130</name>
</gene>
<dbReference type="Gene3D" id="3.40.50.300">
    <property type="entry name" value="P-loop containing nucleotide triphosphate hydrolases"/>
    <property type="match status" value="1"/>
</dbReference>
<evidence type="ECO:0000313" key="3">
    <source>
        <dbReference type="Proteomes" id="UP000286287"/>
    </source>
</evidence>
<dbReference type="InterPro" id="IPR011704">
    <property type="entry name" value="ATPase_dyneun-rel_AAA"/>
</dbReference>
<proteinExistence type="predicted"/>
<dbReference type="GO" id="GO:0005524">
    <property type="term" value="F:ATP binding"/>
    <property type="evidence" value="ECO:0007669"/>
    <property type="project" value="InterPro"/>
</dbReference>
<evidence type="ECO:0000313" key="2">
    <source>
        <dbReference type="EMBL" id="RJF75680.1"/>
    </source>
</evidence>
<dbReference type="PANTHER" id="PTHR37291:SF1">
    <property type="entry name" value="TYPE IV METHYL-DIRECTED RESTRICTION ENZYME ECOKMCRB SUBUNIT"/>
    <property type="match status" value="1"/>
</dbReference>
<comment type="caution">
    <text evidence="2">The sequence shown here is derived from an EMBL/GenBank/DDBJ whole genome shotgun (WGS) entry which is preliminary data.</text>
</comment>
<dbReference type="PANTHER" id="PTHR37291">
    <property type="entry name" value="5-METHYLCYTOSINE-SPECIFIC RESTRICTION ENZYME B"/>
    <property type="match status" value="1"/>
</dbReference>
<dbReference type="InterPro" id="IPR027417">
    <property type="entry name" value="P-loop_NTPase"/>
</dbReference>
<sequence>MTQQGSAFPRFELSSLGIRATAEVRGDDQFVVLAGSQARAEVVESFARYAPPGYQRQRQELIESGILRPGQQPGTLEFAVDHVFGGSTPAAVVILGRNADGTKEWVRIDADGFSQTHGQWLKIQATPSPVFTQRHFKLVARAEERQGQFVVLAGSQFRALDGQATFYSPDDEQLHQNMLVDGTLIPAEAGHLTLTRDTAFADASQAARLVLLRAMPASSGWVTEAADARTLTYGDWRQMSKQLSGSISESVETTWQPFFQELAHKLLEFEERQPELVQILLDAGVHIQHDEGETLQVLDPFSFFSLILKHQSDASVLPIFARIKARLNLQASIPHDLTGVPWSNPMNAWFFAYRSRRQPGDLPTLWALARQAVAGDLQPETFERALAIRKVALPKLTQGLFWLNPDEFLALNGVNNPYLEQRGIKSSKVTTLAEYQAVLDAARTLAPDFPTLSHTAWLTSEQGKQEASLIDGRFPFQQFREEASRFTDDRVKGNMVLDRKYAPLLLNLLGDVNAQSLRPARSPYTGKAQLTVKVSLGQGVKSDGTLFGRALLLPENGFEYVPLPQGLTLEVGLPDGKGDEARHALRQPEVRERLTEALLAPVPTSSPATFSLTADFGPVNLQPLQEAQRPALEAMLDQYVQGLGKSRRVRVGLTLSAAELEGETFAEVLEGSMHYLDRVMTVLVELSASESPVHEVKVIQVVNTEESPLTSEFTPLPGVSLNQILYGPPGTGKTYRVVDKALEVLDPAFLEAKPSRAERKARYNELSAQGHITFVTFHQNFGYEDFVEGIKPVMKDGQLSYELEDGLFLQAVGAASGEVKSVASEEPSLNPQGQVWRIYIDGSAPVSEVRRRSLERGEMRVGSWLGGSLTLDGRPPVSRRVPEDLSSLPEDQLNAQQLAFKDSVRVGDVVLLATGMDSISAVGVVTGEYRFDPSEPIFSGDYAHARNVKWLATGLNWHASQKVGRTFSPQALQRVAGASAAQLVAELSQSGDTARPAAGQQPHVLIIDEINRGNVAKVFGELITLLEPSKRKGAAEGLTVRLPLSKRPLAVPQSLYVIGTMNTADRSLTLLDAALRRRFVFEPIWPEPDVLPVIEIDNFALDLPEFLRAINARIEKLLSREQVIGHAYLLDVPETLDGVAQALQQRILPLLEEYFFEDWGLIRKVLGDDQKPVKQQFIREVTDGDVKRYERNRDAFKDIEAYVRTYSGTTEASEAE</sequence>
<dbReference type="RefSeq" id="WP_119760278.1">
    <property type="nucleotide sequence ID" value="NZ_QYUJ01000004.1"/>
</dbReference>
<dbReference type="EMBL" id="QYUJ01000004">
    <property type="protein sequence ID" value="RJF75680.1"/>
    <property type="molecule type" value="Genomic_DNA"/>
</dbReference>
<dbReference type="GO" id="GO:0016887">
    <property type="term" value="F:ATP hydrolysis activity"/>
    <property type="evidence" value="ECO:0007669"/>
    <property type="project" value="InterPro"/>
</dbReference>
<dbReference type="OrthoDB" id="9781481at2"/>
<reference evidence="2 3" key="1">
    <citation type="submission" date="2018-09" db="EMBL/GenBank/DDBJ databases">
        <authorList>
            <person name="Zhu H."/>
        </authorList>
    </citation>
    <scope>NUCLEOTIDE SEQUENCE [LARGE SCALE GENOMIC DNA]</scope>
    <source>
        <strain evidence="2 3">K2S05-167</strain>
    </source>
</reference>
<dbReference type="Pfam" id="PF07728">
    <property type="entry name" value="AAA_5"/>
    <property type="match status" value="1"/>
</dbReference>
<protein>
    <submittedName>
        <fullName evidence="2">DUF4357 domain-containing protein</fullName>
    </submittedName>
</protein>
<accession>A0A418VI04</accession>